<evidence type="ECO:0000313" key="2">
    <source>
        <dbReference type="Proteomes" id="UP000239590"/>
    </source>
</evidence>
<keyword evidence="2" id="KW-1185">Reference proteome</keyword>
<proteinExistence type="predicted"/>
<sequence>METSPLISSQRIESAYSYSAYRHLIDELLAEGKTTGPNQSEMLTKYTQLNVQRMHRLDKTTVLMPEILAAIEANPKSYYWLIITEGWCGDAAQIVPVLERIAEASQGKIQTRYVLRDSNLDLIDAHLTKGGRAIPKLVILEADTLEEVAEWGPRPASAQDLYWSLKAANVSFDELSTQLHTWYAKDKTLTTQAELFQVLKQLS</sequence>
<dbReference type="SUPFAM" id="SSF52833">
    <property type="entry name" value="Thioredoxin-like"/>
    <property type="match status" value="1"/>
</dbReference>
<dbReference type="EMBL" id="PTRA01000001">
    <property type="protein sequence ID" value="PQA59229.1"/>
    <property type="molecule type" value="Genomic_DNA"/>
</dbReference>
<dbReference type="Gene3D" id="3.40.30.10">
    <property type="entry name" value="Glutaredoxin"/>
    <property type="match status" value="1"/>
</dbReference>
<gene>
    <name evidence="1" type="ORF">C5O19_06135</name>
</gene>
<comment type="caution">
    <text evidence="1">The sequence shown here is derived from an EMBL/GenBank/DDBJ whole genome shotgun (WGS) entry which is preliminary data.</text>
</comment>
<reference evidence="2" key="1">
    <citation type="submission" date="2018-02" db="EMBL/GenBank/DDBJ databases">
        <title>Genome sequencing of Solimonas sp. HR-BB.</title>
        <authorList>
            <person name="Lee Y."/>
            <person name="Jeon C.O."/>
        </authorList>
    </citation>
    <scope>NUCLEOTIDE SEQUENCE [LARGE SCALE GENOMIC DNA]</scope>
    <source>
        <strain evidence="2">HR-U</strain>
    </source>
</reference>
<name>A0A2S7INJ1_9BACT</name>
<dbReference type="Proteomes" id="UP000239590">
    <property type="component" value="Unassembled WGS sequence"/>
</dbReference>
<dbReference type="InterPro" id="IPR036249">
    <property type="entry name" value="Thioredoxin-like_sf"/>
</dbReference>
<accession>A0A2S7INJ1</accession>
<dbReference type="Pfam" id="PF14595">
    <property type="entry name" value="Thioredoxin_9"/>
    <property type="match status" value="1"/>
</dbReference>
<evidence type="ECO:0000313" key="1">
    <source>
        <dbReference type="EMBL" id="PQA59229.1"/>
    </source>
</evidence>
<protein>
    <submittedName>
        <fullName evidence="1">Thioredoxin family protein</fullName>
    </submittedName>
</protein>
<dbReference type="OrthoDB" id="6120799at2"/>
<dbReference type="RefSeq" id="WP_104710562.1">
    <property type="nucleotide sequence ID" value="NZ_PTRA01000001.1"/>
</dbReference>
<organism evidence="1 2">
    <name type="scientific">Siphonobacter curvatus</name>
    <dbReference type="NCBI Taxonomy" id="2094562"/>
    <lineage>
        <taxon>Bacteria</taxon>
        <taxon>Pseudomonadati</taxon>
        <taxon>Bacteroidota</taxon>
        <taxon>Cytophagia</taxon>
        <taxon>Cytophagales</taxon>
        <taxon>Cytophagaceae</taxon>
        <taxon>Siphonobacter</taxon>
    </lineage>
</organism>
<dbReference type="AlphaFoldDB" id="A0A2S7INJ1"/>